<protein>
    <recommendedName>
        <fullName evidence="4">Mitochondrial division protein 1</fullName>
    </recommendedName>
</protein>
<dbReference type="PROSITE" id="PS50082">
    <property type="entry name" value="WD_REPEATS_2"/>
    <property type="match status" value="2"/>
</dbReference>
<dbReference type="Pfam" id="PF00400">
    <property type="entry name" value="WD40"/>
    <property type="match status" value="2"/>
</dbReference>
<dbReference type="Proteomes" id="UP000799291">
    <property type="component" value="Unassembled WGS sequence"/>
</dbReference>
<dbReference type="SMART" id="SM00320">
    <property type="entry name" value="WD40"/>
    <property type="match status" value="2"/>
</dbReference>
<dbReference type="OrthoDB" id="3783534at2759"/>
<dbReference type="EMBL" id="MU005614">
    <property type="protein sequence ID" value="KAF2678151.1"/>
    <property type="molecule type" value="Genomic_DNA"/>
</dbReference>
<evidence type="ECO:0000313" key="8">
    <source>
        <dbReference type="Proteomes" id="UP000799291"/>
    </source>
</evidence>
<dbReference type="PANTHER" id="PTHR22847">
    <property type="entry name" value="WD40 REPEAT PROTEIN"/>
    <property type="match status" value="1"/>
</dbReference>
<gene>
    <name evidence="7" type="ORF">K458DRAFT_395222</name>
</gene>
<reference evidence="7" key="1">
    <citation type="journal article" date="2020" name="Stud. Mycol.">
        <title>101 Dothideomycetes genomes: a test case for predicting lifestyles and emergence of pathogens.</title>
        <authorList>
            <person name="Haridas S."/>
            <person name="Albert R."/>
            <person name="Binder M."/>
            <person name="Bloem J."/>
            <person name="Labutti K."/>
            <person name="Salamov A."/>
            <person name="Andreopoulos B."/>
            <person name="Baker S."/>
            <person name="Barry K."/>
            <person name="Bills G."/>
            <person name="Bluhm B."/>
            <person name="Cannon C."/>
            <person name="Castanera R."/>
            <person name="Culley D."/>
            <person name="Daum C."/>
            <person name="Ezra D."/>
            <person name="Gonzalez J."/>
            <person name="Henrissat B."/>
            <person name="Kuo A."/>
            <person name="Liang C."/>
            <person name="Lipzen A."/>
            <person name="Lutzoni F."/>
            <person name="Magnuson J."/>
            <person name="Mondo S."/>
            <person name="Nolan M."/>
            <person name="Ohm R."/>
            <person name="Pangilinan J."/>
            <person name="Park H.-J."/>
            <person name="Ramirez L."/>
            <person name="Alfaro M."/>
            <person name="Sun H."/>
            <person name="Tritt A."/>
            <person name="Yoshinaga Y."/>
            <person name="Zwiers L.-H."/>
            <person name="Turgeon B."/>
            <person name="Goodwin S."/>
            <person name="Spatafora J."/>
            <person name="Crous P."/>
            <person name="Grigoriev I."/>
        </authorList>
    </citation>
    <scope>NUCLEOTIDE SEQUENCE</scope>
    <source>
        <strain evidence="7">CBS 122367</strain>
    </source>
</reference>
<evidence type="ECO:0000256" key="6">
    <source>
        <dbReference type="PROSITE-ProRule" id="PRU00221"/>
    </source>
</evidence>
<feature type="repeat" description="WD" evidence="6">
    <location>
        <begin position="314"/>
        <end position="355"/>
    </location>
</feature>
<name>A0A6G1IJN0_9PLEO</name>
<dbReference type="AlphaFoldDB" id="A0A6G1IJN0"/>
<keyword evidence="8" id="KW-1185">Reference proteome</keyword>
<dbReference type="PANTHER" id="PTHR22847:SF637">
    <property type="entry name" value="WD REPEAT DOMAIN 5B"/>
    <property type="match status" value="1"/>
</dbReference>
<feature type="repeat" description="WD" evidence="6">
    <location>
        <begin position="356"/>
        <end position="397"/>
    </location>
</feature>
<dbReference type="Gene3D" id="2.130.10.10">
    <property type="entry name" value="YVTN repeat-like/Quinoprotein amine dehydrogenase"/>
    <property type="match status" value="1"/>
</dbReference>
<dbReference type="InterPro" id="IPR001680">
    <property type="entry name" value="WD40_rpt"/>
</dbReference>
<dbReference type="InterPro" id="IPR015943">
    <property type="entry name" value="WD40/YVTN_repeat-like_dom_sf"/>
</dbReference>
<dbReference type="GO" id="GO:1990234">
    <property type="term" value="C:transferase complex"/>
    <property type="evidence" value="ECO:0007669"/>
    <property type="project" value="UniProtKB-ARBA"/>
</dbReference>
<evidence type="ECO:0000256" key="4">
    <source>
        <dbReference type="ARBA" id="ARBA00039789"/>
    </source>
</evidence>
<evidence type="ECO:0000256" key="1">
    <source>
        <dbReference type="ARBA" id="ARBA00022574"/>
    </source>
</evidence>
<keyword evidence="2" id="KW-0677">Repeat</keyword>
<comment type="function">
    <text evidence="5">Involved in mitochondrial fission. Acts as an adapter protein required to form mitochondrial fission complexes. Formation of these complexes is required to promote constriction and fission of the mitochondrial compartment at a late step in mitochondrial division.</text>
</comment>
<evidence type="ECO:0000256" key="5">
    <source>
        <dbReference type="ARBA" id="ARBA00043913"/>
    </source>
</evidence>
<proteinExistence type="inferred from homology"/>
<evidence type="ECO:0000256" key="3">
    <source>
        <dbReference type="ARBA" id="ARBA00038415"/>
    </source>
</evidence>
<dbReference type="InterPro" id="IPR036322">
    <property type="entry name" value="WD40_repeat_dom_sf"/>
</dbReference>
<dbReference type="PROSITE" id="PS50294">
    <property type="entry name" value="WD_REPEATS_REGION"/>
    <property type="match status" value="2"/>
</dbReference>
<sequence length="478" mass="53588">MKELKDVLAWEVLQVNKEVPTELTDVYRRMIEHINQLKRQNPQLCRQVLSTVVATYRPLHLQELYVLADLPNQGPNVEETTATIVKCVARFLHYEKIMYTSFTSQLGFFLSDEASSSVFLSGKGEVHGHIISRSIQVMSRSLQRDMYQLDALGYPIEQVQQPEPDPLAASRYSCIYWIDHLYGWSSSPLMYDSDVLQSGGTIDSFLRKKYLYWLEALSVCKSMSKGVALMTKLEALTNERAATSSTIEVVRDARRIIMYYKSAIESSPLQVYASALLFSPTRSVIRTLSKYEEPKSIVIKPGMQDKWSGCLSTLEGHSGLVNSVAFSHDSIRLASASDDNTVKVWDPRSGDCLSTLEGHSGRVNSVAFSHDSTRLASTSNDRTVKVWQPRSGDCLRTLEVGKFLRSISFDIRDSCLQTDIGVIDISASSSSKSLSAQLEPQRPQYQGLALSAAGAWIAYNTENLLWLPRSIDHLVQQC</sequence>
<dbReference type="SUPFAM" id="SSF50978">
    <property type="entry name" value="WD40 repeat-like"/>
    <property type="match status" value="1"/>
</dbReference>
<keyword evidence="1 6" id="KW-0853">WD repeat</keyword>
<evidence type="ECO:0000313" key="7">
    <source>
        <dbReference type="EMBL" id="KAF2678151.1"/>
    </source>
</evidence>
<accession>A0A6G1IJN0</accession>
<organism evidence="7 8">
    <name type="scientific">Lentithecium fluviatile CBS 122367</name>
    <dbReference type="NCBI Taxonomy" id="1168545"/>
    <lineage>
        <taxon>Eukaryota</taxon>
        <taxon>Fungi</taxon>
        <taxon>Dikarya</taxon>
        <taxon>Ascomycota</taxon>
        <taxon>Pezizomycotina</taxon>
        <taxon>Dothideomycetes</taxon>
        <taxon>Pleosporomycetidae</taxon>
        <taxon>Pleosporales</taxon>
        <taxon>Massarineae</taxon>
        <taxon>Lentitheciaceae</taxon>
        <taxon>Lentithecium</taxon>
    </lineage>
</organism>
<comment type="similarity">
    <text evidence="3">Belongs to the WD repeat MDV1/CAF4 family.</text>
</comment>
<evidence type="ECO:0000256" key="2">
    <source>
        <dbReference type="ARBA" id="ARBA00022737"/>
    </source>
</evidence>